<proteinExistence type="predicted"/>
<reference evidence="3 4" key="1">
    <citation type="submission" date="2016-08" db="EMBL/GenBank/DDBJ databases">
        <authorList>
            <person name="Seilhamer J.J."/>
        </authorList>
    </citation>
    <scope>NUCLEOTIDE SEQUENCE [LARGE SCALE GENOMIC DNA]</scope>
    <source>
        <strain evidence="3 4">KCTC 42603</strain>
    </source>
</reference>
<dbReference type="NCBIfam" id="TIGR02532">
    <property type="entry name" value="IV_pilin_GFxxxE"/>
    <property type="match status" value="1"/>
</dbReference>
<gene>
    <name evidence="3" type="ORF">BFC18_17520</name>
</gene>
<keyword evidence="2" id="KW-1133">Transmembrane helix</keyword>
<dbReference type="EMBL" id="MDHN01000039">
    <property type="protein sequence ID" value="OFC69523.1"/>
    <property type="molecule type" value="Genomic_DNA"/>
</dbReference>
<dbReference type="AlphaFoldDB" id="A0A1E7Z7K8"/>
<evidence type="ECO:0000313" key="4">
    <source>
        <dbReference type="Proteomes" id="UP000175691"/>
    </source>
</evidence>
<keyword evidence="2" id="KW-0812">Transmembrane</keyword>
<dbReference type="STRING" id="1656094.BFC18_17520"/>
<dbReference type="PROSITE" id="PS00409">
    <property type="entry name" value="PROKAR_NTER_METHYL"/>
    <property type="match status" value="1"/>
</dbReference>
<dbReference type="Gene3D" id="3.30.700.10">
    <property type="entry name" value="Glycoprotein, Type 4 Pilin"/>
    <property type="match status" value="1"/>
</dbReference>
<comment type="caution">
    <text evidence="3">The sequence shown here is derived from an EMBL/GenBank/DDBJ whole genome shotgun (WGS) entry which is preliminary data.</text>
</comment>
<keyword evidence="2" id="KW-0472">Membrane</keyword>
<feature type="transmembrane region" description="Helical" evidence="2">
    <location>
        <begin position="12"/>
        <end position="34"/>
    </location>
</feature>
<dbReference type="OrthoDB" id="5296638at2"/>
<dbReference type="Proteomes" id="UP000175691">
    <property type="component" value="Unassembled WGS sequence"/>
</dbReference>
<dbReference type="PANTHER" id="PTHR30093:SF47">
    <property type="entry name" value="TYPE IV PILUS NON-CORE MINOR PILIN PILE"/>
    <property type="match status" value="1"/>
</dbReference>
<name>A0A1E7Z7K8_9ALTE</name>
<dbReference type="InterPro" id="IPR018247">
    <property type="entry name" value="EF_Hand_1_Ca_BS"/>
</dbReference>
<dbReference type="SUPFAM" id="SSF54523">
    <property type="entry name" value="Pili subunits"/>
    <property type="match status" value="1"/>
</dbReference>
<dbReference type="Pfam" id="PF16732">
    <property type="entry name" value="ComP_DUS"/>
    <property type="match status" value="1"/>
</dbReference>
<dbReference type="PROSITE" id="PS00018">
    <property type="entry name" value="EF_HAND_1"/>
    <property type="match status" value="1"/>
</dbReference>
<evidence type="ECO:0000256" key="1">
    <source>
        <dbReference type="ARBA" id="ARBA00022481"/>
    </source>
</evidence>
<dbReference type="GO" id="GO:0043683">
    <property type="term" value="P:type IV pilus assembly"/>
    <property type="evidence" value="ECO:0007669"/>
    <property type="project" value="InterPro"/>
</dbReference>
<evidence type="ECO:0000313" key="3">
    <source>
        <dbReference type="EMBL" id="OFC69523.1"/>
    </source>
</evidence>
<dbReference type="PRINTS" id="PR00813">
    <property type="entry name" value="BCTERIALGSPG"/>
</dbReference>
<dbReference type="InterPro" id="IPR012902">
    <property type="entry name" value="N_methyl_site"/>
</dbReference>
<sequence length="155" mass="16353">MAVKGSKNKGFTLIELMIAVAIAGILVGVGYPAYQNVIKESYRKSAQADLMAFAAAMERHHTGNFSYAGAAASGSDTGSPEVFSSWSPASEDAANKRYNLTIEAANGVAYELRATPVSGSSQASDGILVYFSDGRKGWDENNSGSVESSEFCWSC</sequence>
<dbReference type="InterPro" id="IPR045584">
    <property type="entry name" value="Pilin-like"/>
</dbReference>
<evidence type="ECO:0000256" key="2">
    <source>
        <dbReference type="SAM" id="Phobius"/>
    </source>
</evidence>
<dbReference type="GO" id="GO:0015628">
    <property type="term" value="P:protein secretion by the type II secretion system"/>
    <property type="evidence" value="ECO:0007669"/>
    <property type="project" value="InterPro"/>
</dbReference>
<keyword evidence="4" id="KW-1185">Reference proteome</keyword>
<dbReference type="PANTHER" id="PTHR30093">
    <property type="entry name" value="GENERAL SECRETION PATHWAY PROTEIN G"/>
    <property type="match status" value="1"/>
</dbReference>
<protein>
    <submittedName>
        <fullName evidence="3">Prepilin-type N-terminal cleavage/methylation domain-containing protein</fullName>
    </submittedName>
</protein>
<organism evidence="3 4">
    <name type="scientific">Alteromonas confluentis</name>
    <dbReference type="NCBI Taxonomy" id="1656094"/>
    <lineage>
        <taxon>Bacteria</taxon>
        <taxon>Pseudomonadati</taxon>
        <taxon>Pseudomonadota</taxon>
        <taxon>Gammaproteobacteria</taxon>
        <taxon>Alteromonadales</taxon>
        <taxon>Alteromonadaceae</taxon>
        <taxon>Alteromonas/Salinimonas group</taxon>
        <taxon>Alteromonas</taxon>
    </lineage>
</organism>
<keyword evidence="1" id="KW-0488">Methylation</keyword>
<dbReference type="Pfam" id="PF07963">
    <property type="entry name" value="N_methyl"/>
    <property type="match status" value="1"/>
</dbReference>
<dbReference type="GO" id="GO:0015627">
    <property type="term" value="C:type II protein secretion system complex"/>
    <property type="evidence" value="ECO:0007669"/>
    <property type="project" value="InterPro"/>
</dbReference>
<dbReference type="InterPro" id="IPR031982">
    <property type="entry name" value="PilE-like"/>
</dbReference>
<dbReference type="InterPro" id="IPR000983">
    <property type="entry name" value="Bac_GSPG_pilin"/>
</dbReference>
<dbReference type="RefSeq" id="WP_070126665.1">
    <property type="nucleotide sequence ID" value="NZ_MDHN01000039.1"/>
</dbReference>
<accession>A0A1E7Z7K8</accession>